<evidence type="ECO:0000256" key="2">
    <source>
        <dbReference type="ARBA" id="ARBA00022475"/>
    </source>
</evidence>
<evidence type="ECO:0000256" key="4">
    <source>
        <dbReference type="ARBA" id="ARBA00022989"/>
    </source>
</evidence>
<evidence type="ECO:0000313" key="10">
    <source>
        <dbReference type="EMBL" id="SCL15232.1"/>
    </source>
</evidence>
<dbReference type="AlphaFoldDB" id="A0A1C6RDK0"/>
<keyword evidence="2" id="KW-1003">Cell membrane</keyword>
<gene>
    <name evidence="10" type="ORF">GA0070624_0658</name>
</gene>
<dbReference type="STRING" id="568872.GA0070624_0658"/>
<dbReference type="GO" id="GO:0022857">
    <property type="term" value="F:transmembrane transporter activity"/>
    <property type="evidence" value="ECO:0007669"/>
    <property type="project" value="TreeGrafter"/>
</dbReference>
<proteinExistence type="inferred from homology"/>
<accession>A0A1C6RDK0</accession>
<evidence type="ECO:0000256" key="6">
    <source>
        <dbReference type="ARBA" id="ARBA00038076"/>
    </source>
</evidence>
<dbReference type="Pfam" id="PF02687">
    <property type="entry name" value="FtsX"/>
    <property type="match status" value="1"/>
</dbReference>
<feature type="transmembrane region" description="Helical" evidence="7">
    <location>
        <begin position="325"/>
        <end position="356"/>
    </location>
</feature>
<dbReference type="PANTHER" id="PTHR30572:SF4">
    <property type="entry name" value="ABC TRANSPORTER PERMEASE YTRF"/>
    <property type="match status" value="1"/>
</dbReference>
<sequence>MDRRSRLSIRDLVGEATSGILQRPGRSVLTMLGTVLGIGAMVAILGLTTTAGGQIDRRFTALAATEVTVEDVGANEVNHEMSFPADADSRIRKINGVVRGGLLWPLPLRKATVSGVPELGGDSGGLALYAAEPDAIATLHPVIQSGRIFDAFHVARRERVAVLGSGAAGRLGITRLDAYPAVFINGSPYTVIGIIADLQRQPELLLSVILPSSTALAAYGPPVDQPAKMIVETRLGAAKVVAQQLPLALRPDAPNRFRAIAPPDPQALRGSVTADLNALFMLLAAITLVIGGVSIANTTFVAVLERTSEIGLRRSLGARPRHIAAHFLAESAALGTLGGLVGTSLGVAVVVFVALAQEWTAVLQPWTVLPAPAAGTLVGVAAGLYPAIRAAKVEPVEALRR</sequence>
<dbReference type="Proteomes" id="UP000199413">
    <property type="component" value="Unassembled WGS sequence"/>
</dbReference>
<dbReference type="InterPro" id="IPR025857">
    <property type="entry name" value="MacB_PCD"/>
</dbReference>
<dbReference type="EMBL" id="FMHV01000002">
    <property type="protein sequence ID" value="SCL15232.1"/>
    <property type="molecule type" value="Genomic_DNA"/>
</dbReference>
<dbReference type="InterPro" id="IPR050250">
    <property type="entry name" value="Macrolide_Exporter_MacB"/>
</dbReference>
<protein>
    <submittedName>
        <fullName evidence="10">Putative ABC transport system permease protein</fullName>
    </submittedName>
</protein>
<evidence type="ECO:0000256" key="1">
    <source>
        <dbReference type="ARBA" id="ARBA00004651"/>
    </source>
</evidence>
<feature type="domain" description="ABC3 transporter permease C-terminal" evidence="8">
    <location>
        <begin position="282"/>
        <end position="395"/>
    </location>
</feature>
<dbReference type="InterPro" id="IPR003838">
    <property type="entry name" value="ABC3_permease_C"/>
</dbReference>
<dbReference type="PANTHER" id="PTHR30572">
    <property type="entry name" value="MEMBRANE COMPONENT OF TRANSPORTER-RELATED"/>
    <property type="match status" value="1"/>
</dbReference>
<feature type="transmembrane region" description="Helical" evidence="7">
    <location>
        <begin position="28"/>
        <end position="48"/>
    </location>
</feature>
<evidence type="ECO:0000256" key="3">
    <source>
        <dbReference type="ARBA" id="ARBA00022692"/>
    </source>
</evidence>
<name>A0A1C6RDK0_9ACTN</name>
<comment type="similarity">
    <text evidence="6">Belongs to the ABC-4 integral membrane protein family.</text>
</comment>
<keyword evidence="5 7" id="KW-0472">Membrane</keyword>
<keyword evidence="11" id="KW-1185">Reference proteome</keyword>
<dbReference type="Pfam" id="PF12704">
    <property type="entry name" value="MacB_PCD"/>
    <property type="match status" value="1"/>
</dbReference>
<evidence type="ECO:0000256" key="7">
    <source>
        <dbReference type="SAM" id="Phobius"/>
    </source>
</evidence>
<reference evidence="11" key="1">
    <citation type="submission" date="2016-06" db="EMBL/GenBank/DDBJ databases">
        <authorList>
            <person name="Varghese N."/>
            <person name="Submissions Spin"/>
        </authorList>
    </citation>
    <scope>NUCLEOTIDE SEQUENCE [LARGE SCALE GENOMIC DNA]</scope>
    <source>
        <strain evidence="11">DSM 45431</strain>
    </source>
</reference>
<keyword evidence="4 7" id="KW-1133">Transmembrane helix</keyword>
<comment type="subcellular location">
    <subcellularLocation>
        <location evidence="1">Cell membrane</location>
        <topology evidence="1">Multi-pass membrane protein</topology>
    </subcellularLocation>
</comment>
<evidence type="ECO:0000259" key="8">
    <source>
        <dbReference type="Pfam" id="PF02687"/>
    </source>
</evidence>
<organism evidence="10 11">
    <name type="scientific">Micromonospora rhizosphaerae</name>
    <dbReference type="NCBI Taxonomy" id="568872"/>
    <lineage>
        <taxon>Bacteria</taxon>
        <taxon>Bacillati</taxon>
        <taxon>Actinomycetota</taxon>
        <taxon>Actinomycetes</taxon>
        <taxon>Micromonosporales</taxon>
        <taxon>Micromonosporaceae</taxon>
        <taxon>Micromonospora</taxon>
    </lineage>
</organism>
<feature type="domain" description="MacB-like periplasmic core" evidence="9">
    <location>
        <begin position="27"/>
        <end position="236"/>
    </location>
</feature>
<feature type="transmembrane region" description="Helical" evidence="7">
    <location>
        <begin position="278"/>
        <end position="304"/>
    </location>
</feature>
<dbReference type="RefSeq" id="WP_218105104.1">
    <property type="nucleotide sequence ID" value="NZ_FMHV01000002.1"/>
</dbReference>
<feature type="transmembrane region" description="Helical" evidence="7">
    <location>
        <begin position="368"/>
        <end position="388"/>
    </location>
</feature>
<dbReference type="GO" id="GO:0005886">
    <property type="term" value="C:plasma membrane"/>
    <property type="evidence" value="ECO:0007669"/>
    <property type="project" value="UniProtKB-SubCell"/>
</dbReference>
<evidence type="ECO:0000259" key="9">
    <source>
        <dbReference type="Pfam" id="PF12704"/>
    </source>
</evidence>
<evidence type="ECO:0000256" key="5">
    <source>
        <dbReference type="ARBA" id="ARBA00023136"/>
    </source>
</evidence>
<keyword evidence="3 7" id="KW-0812">Transmembrane</keyword>
<evidence type="ECO:0000313" key="11">
    <source>
        <dbReference type="Proteomes" id="UP000199413"/>
    </source>
</evidence>